<dbReference type="RefSeq" id="WP_212516885.1">
    <property type="nucleotide sequence ID" value="NZ_JAGSOH010000008.1"/>
</dbReference>
<accession>A0A941II21</accession>
<organism evidence="2 3">
    <name type="scientific">Actinospica acidithermotolerans</name>
    <dbReference type="NCBI Taxonomy" id="2828514"/>
    <lineage>
        <taxon>Bacteria</taxon>
        <taxon>Bacillati</taxon>
        <taxon>Actinomycetota</taxon>
        <taxon>Actinomycetes</taxon>
        <taxon>Catenulisporales</taxon>
        <taxon>Actinospicaceae</taxon>
        <taxon>Actinospica</taxon>
    </lineage>
</organism>
<dbReference type="Proteomes" id="UP000676325">
    <property type="component" value="Unassembled WGS sequence"/>
</dbReference>
<gene>
    <name evidence="2" type="ORF">KDK95_05395</name>
</gene>
<reference evidence="2" key="1">
    <citation type="submission" date="2021-04" db="EMBL/GenBank/DDBJ databases">
        <title>Genome based classification of Actinospica acidithermotolerans sp. nov., an actinobacterium isolated from an Indonesian hot spring.</title>
        <authorList>
            <person name="Kusuma A.B."/>
            <person name="Putra K.E."/>
            <person name="Nafisah S."/>
            <person name="Loh J."/>
            <person name="Nouioui I."/>
            <person name="Goodfellow M."/>
        </authorList>
    </citation>
    <scope>NUCLEOTIDE SEQUENCE</scope>
    <source>
        <strain evidence="2">MGRD01-02</strain>
    </source>
</reference>
<dbReference type="PROSITE" id="PS51318">
    <property type="entry name" value="TAT"/>
    <property type="match status" value="1"/>
</dbReference>
<dbReference type="AlphaFoldDB" id="A0A941II21"/>
<protein>
    <recommendedName>
        <fullName evidence="4">Spore-associated protein A</fullName>
    </recommendedName>
</protein>
<evidence type="ECO:0000313" key="3">
    <source>
        <dbReference type="Proteomes" id="UP000676325"/>
    </source>
</evidence>
<keyword evidence="1" id="KW-0732">Signal</keyword>
<keyword evidence="3" id="KW-1185">Reference proteome</keyword>
<dbReference type="EMBL" id="JAGSOH010000008">
    <property type="protein sequence ID" value="MBR7825733.1"/>
    <property type="molecule type" value="Genomic_DNA"/>
</dbReference>
<name>A0A941II21_9ACTN</name>
<evidence type="ECO:0000256" key="1">
    <source>
        <dbReference type="SAM" id="SignalP"/>
    </source>
</evidence>
<proteinExistence type="predicted"/>
<feature type="chain" id="PRO_5037098606" description="Spore-associated protein A" evidence="1">
    <location>
        <begin position="33"/>
        <end position="150"/>
    </location>
</feature>
<comment type="caution">
    <text evidence="2">The sequence shown here is derived from an EMBL/GenBank/DDBJ whole genome shotgun (WGS) entry which is preliminary data.</text>
</comment>
<sequence>MNSRTRRVITTAAATTAGLAGVLFAGAGPAAAASASQAAAICGSGYTPLGSYGVGPASSPVSIIYVSYNAGTDCVVDIKVADVGTPTEMYTYLNGPNASWGGNADDGSEDVGSYSYYAGPVYTYAPGACIYWGGGFNATFTDDYGPGYCN</sequence>
<evidence type="ECO:0008006" key="4">
    <source>
        <dbReference type="Google" id="ProtNLM"/>
    </source>
</evidence>
<evidence type="ECO:0000313" key="2">
    <source>
        <dbReference type="EMBL" id="MBR7825733.1"/>
    </source>
</evidence>
<feature type="signal peptide" evidence="1">
    <location>
        <begin position="1"/>
        <end position="32"/>
    </location>
</feature>
<dbReference type="InterPro" id="IPR006311">
    <property type="entry name" value="TAT_signal"/>
</dbReference>